<dbReference type="InterPro" id="IPR011006">
    <property type="entry name" value="CheY-like_superfamily"/>
</dbReference>
<keyword evidence="2" id="KW-0902">Two-component regulatory system</keyword>
<dbReference type="Pfam" id="PF00072">
    <property type="entry name" value="Response_reg"/>
    <property type="match status" value="1"/>
</dbReference>
<evidence type="ECO:0000256" key="1">
    <source>
        <dbReference type="ARBA" id="ARBA00022553"/>
    </source>
</evidence>
<feature type="modified residue" description="4-aspartylphosphate" evidence="3">
    <location>
        <position position="95"/>
    </location>
</feature>
<accession>A0A974SNV5</accession>
<dbReference type="EMBL" id="CP064781">
    <property type="protein sequence ID" value="QRJ63742.1"/>
    <property type="molecule type" value="Genomic_DNA"/>
</dbReference>
<dbReference type="GO" id="GO:0000160">
    <property type="term" value="P:phosphorelay signal transduction system"/>
    <property type="evidence" value="ECO:0007669"/>
    <property type="project" value="UniProtKB-KW"/>
</dbReference>
<dbReference type="SMART" id="SM00448">
    <property type="entry name" value="REC"/>
    <property type="match status" value="1"/>
</dbReference>
<evidence type="ECO:0000256" key="3">
    <source>
        <dbReference type="PROSITE-ProRule" id="PRU00169"/>
    </source>
</evidence>
<organism evidence="5 6">
    <name type="scientific">Azospira restricta</name>
    <dbReference type="NCBI Taxonomy" id="404405"/>
    <lineage>
        <taxon>Bacteria</taxon>
        <taxon>Pseudomonadati</taxon>
        <taxon>Pseudomonadota</taxon>
        <taxon>Betaproteobacteria</taxon>
        <taxon>Rhodocyclales</taxon>
        <taxon>Rhodocyclaceae</taxon>
        <taxon>Azospira</taxon>
    </lineage>
</organism>
<sequence>MGQVTIVLDDATEAALGDAAHAAGVSCHKWLVDLVRRNAGGDAPPAILIVDDDPVFREVLRCQVEYLGWAAETAENGAEALALLAERRYRLLLTDCRMPVMDGFQLAHAVRARERRNGGPPLPVIAVTAEAIRVDDAIRRELGIDDCLAKPPAAQALARVFARWLGAADGHASRSAAADTSVLAAE</sequence>
<dbReference type="CDD" id="cd17546">
    <property type="entry name" value="REC_hyHK_CKI1_RcsC-like"/>
    <property type="match status" value="1"/>
</dbReference>
<evidence type="ECO:0000259" key="4">
    <source>
        <dbReference type="PROSITE" id="PS50110"/>
    </source>
</evidence>
<dbReference type="InterPro" id="IPR001789">
    <property type="entry name" value="Sig_transdc_resp-reg_receiver"/>
</dbReference>
<gene>
    <name evidence="5" type="ORF">IWH25_18725</name>
</gene>
<dbReference type="PANTHER" id="PTHR45339">
    <property type="entry name" value="HYBRID SIGNAL TRANSDUCTION HISTIDINE KINASE J"/>
    <property type="match status" value="1"/>
</dbReference>
<dbReference type="PANTHER" id="PTHR45339:SF1">
    <property type="entry name" value="HYBRID SIGNAL TRANSDUCTION HISTIDINE KINASE J"/>
    <property type="match status" value="1"/>
</dbReference>
<proteinExistence type="predicted"/>
<keyword evidence="1 3" id="KW-0597">Phosphoprotein</keyword>
<dbReference type="PROSITE" id="PS50110">
    <property type="entry name" value="RESPONSE_REGULATORY"/>
    <property type="match status" value="1"/>
</dbReference>
<keyword evidence="6" id="KW-1185">Reference proteome</keyword>
<name>A0A974SNV5_9RHOO</name>
<protein>
    <submittedName>
        <fullName evidence="5">Response regulator</fullName>
    </submittedName>
</protein>
<dbReference type="Proteomes" id="UP000663444">
    <property type="component" value="Chromosome"/>
</dbReference>
<dbReference type="KEGG" id="ares:IWH25_18725"/>
<dbReference type="RefSeq" id="WP_203387274.1">
    <property type="nucleotide sequence ID" value="NZ_CP064781.1"/>
</dbReference>
<evidence type="ECO:0000313" key="5">
    <source>
        <dbReference type="EMBL" id="QRJ63742.1"/>
    </source>
</evidence>
<evidence type="ECO:0000313" key="6">
    <source>
        <dbReference type="Proteomes" id="UP000663444"/>
    </source>
</evidence>
<evidence type="ECO:0000256" key="2">
    <source>
        <dbReference type="ARBA" id="ARBA00023012"/>
    </source>
</evidence>
<dbReference type="SUPFAM" id="SSF52172">
    <property type="entry name" value="CheY-like"/>
    <property type="match status" value="1"/>
</dbReference>
<dbReference type="AlphaFoldDB" id="A0A974SNV5"/>
<dbReference type="Gene3D" id="3.40.50.2300">
    <property type="match status" value="1"/>
</dbReference>
<reference evidence="5" key="1">
    <citation type="submission" date="2020-11" db="EMBL/GenBank/DDBJ databases">
        <title>Azospira restricta DSM 18626 genome sequence.</title>
        <authorList>
            <person name="Moe W.M."/>
        </authorList>
    </citation>
    <scope>NUCLEOTIDE SEQUENCE</scope>
    <source>
        <strain evidence="5">DSM 18626</strain>
    </source>
</reference>
<feature type="domain" description="Response regulatory" evidence="4">
    <location>
        <begin position="46"/>
        <end position="165"/>
    </location>
</feature>